<evidence type="ECO:0000313" key="2">
    <source>
        <dbReference type="EMBL" id="GAA1583065.1"/>
    </source>
</evidence>
<accession>A0ABN2DRS0</accession>
<feature type="transmembrane region" description="Helical" evidence="1">
    <location>
        <begin position="90"/>
        <end position="115"/>
    </location>
</feature>
<dbReference type="EMBL" id="BAAAPH010000014">
    <property type="protein sequence ID" value="GAA1583065.1"/>
    <property type="molecule type" value="Genomic_DNA"/>
</dbReference>
<organism evidence="2 3">
    <name type="scientific">Kribbella hippodromi</name>
    <dbReference type="NCBI Taxonomy" id="434347"/>
    <lineage>
        <taxon>Bacteria</taxon>
        <taxon>Bacillati</taxon>
        <taxon>Actinomycetota</taxon>
        <taxon>Actinomycetes</taxon>
        <taxon>Propionibacteriales</taxon>
        <taxon>Kribbellaceae</taxon>
        <taxon>Kribbella</taxon>
    </lineage>
</organism>
<name>A0ABN2DRS0_9ACTN</name>
<keyword evidence="1" id="KW-1133">Transmembrane helix</keyword>
<evidence type="ECO:0000256" key="1">
    <source>
        <dbReference type="SAM" id="Phobius"/>
    </source>
</evidence>
<protein>
    <recommendedName>
        <fullName evidence="4">DUF1700 domain-containing protein</fullName>
    </recommendedName>
</protein>
<dbReference type="Proteomes" id="UP001501705">
    <property type="component" value="Unassembled WGS sequence"/>
</dbReference>
<reference evidence="2 3" key="1">
    <citation type="journal article" date="2019" name="Int. J. Syst. Evol. Microbiol.">
        <title>The Global Catalogue of Microorganisms (GCM) 10K type strain sequencing project: providing services to taxonomists for standard genome sequencing and annotation.</title>
        <authorList>
            <consortium name="The Broad Institute Genomics Platform"/>
            <consortium name="The Broad Institute Genome Sequencing Center for Infectious Disease"/>
            <person name="Wu L."/>
            <person name="Ma J."/>
        </authorList>
    </citation>
    <scope>NUCLEOTIDE SEQUENCE [LARGE SCALE GENOMIC DNA]</scope>
    <source>
        <strain evidence="2 3">JCM 15572</strain>
    </source>
</reference>
<keyword evidence="1" id="KW-0812">Transmembrane</keyword>
<dbReference type="RefSeq" id="WP_344235794.1">
    <property type="nucleotide sequence ID" value="NZ_BAAAPH010000014.1"/>
</dbReference>
<keyword evidence="3" id="KW-1185">Reference proteome</keyword>
<comment type="caution">
    <text evidence="2">The sequence shown here is derived from an EMBL/GenBank/DDBJ whole genome shotgun (WGS) entry which is preliminary data.</text>
</comment>
<sequence length="190" mass="20743">MNVEQDNDRLVDAYLKDLAKAAEQLPASRRTELIDDMKAHIAEERAAGATSESEIRQILERLGDPKEIVAAATEGLVLVEVPPKLRPLDMAALAVVFFGPFLPGIVLPAVAYMIGIGMLWMSNRWNVAWKLVGTLNWPLSYAVLLGLEVTVQPQMRVSLTVDILITVALLVAMVVVAKAPASERRSTQTS</sequence>
<keyword evidence="1" id="KW-0472">Membrane</keyword>
<evidence type="ECO:0000313" key="3">
    <source>
        <dbReference type="Proteomes" id="UP001501705"/>
    </source>
</evidence>
<dbReference type="Pfam" id="PF22564">
    <property type="entry name" value="HAAS"/>
    <property type="match status" value="1"/>
</dbReference>
<proteinExistence type="predicted"/>
<evidence type="ECO:0008006" key="4">
    <source>
        <dbReference type="Google" id="ProtNLM"/>
    </source>
</evidence>
<gene>
    <name evidence="2" type="ORF">GCM10009804_44440</name>
</gene>
<feature type="transmembrane region" description="Helical" evidence="1">
    <location>
        <begin position="159"/>
        <end position="177"/>
    </location>
</feature>